<name>A0A4R2PUZ0_RHOSA</name>
<comment type="caution">
    <text evidence="3">The sequence shown here is derived from an EMBL/GenBank/DDBJ whole genome shotgun (WGS) entry which is preliminary data.</text>
</comment>
<dbReference type="InParanoid" id="A0A4R2PUZ0"/>
<evidence type="ECO:0000313" key="3">
    <source>
        <dbReference type="EMBL" id="TCP37991.1"/>
    </source>
</evidence>
<accession>A0A4R2PUZ0</accession>
<feature type="chain" id="PRO_5020942198" evidence="2">
    <location>
        <begin position="24"/>
        <end position="178"/>
    </location>
</feature>
<dbReference type="RefSeq" id="WP_132707638.1">
    <property type="nucleotide sequence ID" value="NZ_JACIGF010000002.1"/>
</dbReference>
<dbReference type="AlphaFoldDB" id="A0A4R2PUZ0"/>
<feature type="signal peptide" evidence="2">
    <location>
        <begin position="1"/>
        <end position="23"/>
    </location>
</feature>
<organism evidence="3 4">
    <name type="scientific">Rhodothalassium salexigens DSM 2132</name>
    <dbReference type="NCBI Taxonomy" id="1188247"/>
    <lineage>
        <taxon>Bacteria</taxon>
        <taxon>Pseudomonadati</taxon>
        <taxon>Pseudomonadota</taxon>
        <taxon>Alphaproteobacteria</taxon>
        <taxon>Rhodothalassiales</taxon>
        <taxon>Rhodothalassiaceae</taxon>
        <taxon>Rhodothalassium</taxon>
    </lineage>
</organism>
<keyword evidence="4" id="KW-1185">Reference proteome</keyword>
<reference evidence="3 4" key="1">
    <citation type="submission" date="2019-03" db="EMBL/GenBank/DDBJ databases">
        <title>Genomic Encyclopedia of Type Strains, Phase IV (KMG-IV): sequencing the most valuable type-strain genomes for metagenomic binning, comparative biology and taxonomic classification.</title>
        <authorList>
            <person name="Goeker M."/>
        </authorList>
    </citation>
    <scope>NUCLEOTIDE SEQUENCE [LARGE SCALE GENOMIC DNA]</scope>
    <source>
        <strain evidence="3 4">DSM 2132</strain>
    </source>
</reference>
<sequence>MRQIIATLLLVAVLALAGPPAGAQQTEPVAGETAEAPASEQPEPAGPPTSAAPVEAPAAAGPATVAPGTVLLGRWRVTGTPVDDLPLAQIRRTRVLDDRHILFETVGRDRYLNRLDDPCPGLGVYRSFAYDTRQTRLTDLDIIDVLQPIGGGLQRVASCRLGVFHPVDRLDDPARQDR</sequence>
<protein>
    <submittedName>
        <fullName evidence="3">Uncharacterized protein</fullName>
    </submittedName>
</protein>
<evidence type="ECO:0000256" key="1">
    <source>
        <dbReference type="SAM" id="MobiDB-lite"/>
    </source>
</evidence>
<dbReference type="EMBL" id="SLXO01000002">
    <property type="protein sequence ID" value="TCP37991.1"/>
    <property type="molecule type" value="Genomic_DNA"/>
</dbReference>
<keyword evidence="2" id="KW-0732">Signal</keyword>
<dbReference type="Proteomes" id="UP000295399">
    <property type="component" value="Unassembled WGS sequence"/>
</dbReference>
<evidence type="ECO:0000256" key="2">
    <source>
        <dbReference type="SAM" id="SignalP"/>
    </source>
</evidence>
<gene>
    <name evidence="3" type="ORF">EV659_102402</name>
</gene>
<dbReference type="OrthoDB" id="7391925at2"/>
<proteinExistence type="predicted"/>
<feature type="region of interest" description="Disordered" evidence="1">
    <location>
        <begin position="21"/>
        <end position="61"/>
    </location>
</feature>
<evidence type="ECO:0000313" key="4">
    <source>
        <dbReference type="Proteomes" id="UP000295399"/>
    </source>
</evidence>